<dbReference type="GeneID" id="90531089"/>
<comment type="caution">
    <text evidence="1">The sequence shown here is derived from an EMBL/GenBank/DDBJ whole genome shotgun (WGS) entry which is preliminary data.</text>
</comment>
<dbReference type="EMBL" id="JANFZH010000008">
    <property type="protein sequence ID" value="MCQ4839241.1"/>
    <property type="molecule type" value="Genomic_DNA"/>
</dbReference>
<protein>
    <recommendedName>
        <fullName evidence="3">SMI1/KNR4 family protein</fullName>
    </recommendedName>
</protein>
<dbReference type="Proteomes" id="UP001524473">
    <property type="component" value="Unassembled WGS sequence"/>
</dbReference>
<keyword evidence="2" id="KW-1185">Reference proteome</keyword>
<evidence type="ECO:0008006" key="3">
    <source>
        <dbReference type="Google" id="ProtNLM"/>
    </source>
</evidence>
<dbReference type="RefSeq" id="WP_066860180.1">
    <property type="nucleotide sequence ID" value="NZ_CABKVV010000009.1"/>
</dbReference>
<organism evidence="1 2">
    <name type="scientific">Neglectibacter timonensis</name>
    <dbReference type="NCBI Taxonomy" id="1776382"/>
    <lineage>
        <taxon>Bacteria</taxon>
        <taxon>Bacillati</taxon>
        <taxon>Bacillota</taxon>
        <taxon>Clostridia</taxon>
        <taxon>Eubacteriales</taxon>
        <taxon>Oscillospiraceae</taxon>
        <taxon>Neglectibacter</taxon>
    </lineage>
</organism>
<accession>A0ABT1RX43</accession>
<reference evidence="1 2" key="1">
    <citation type="submission" date="2022-06" db="EMBL/GenBank/DDBJ databases">
        <title>Isolation of gut microbiota from human fecal samples.</title>
        <authorList>
            <person name="Pamer E.G."/>
            <person name="Barat B."/>
            <person name="Waligurski E."/>
            <person name="Medina S."/>
            <person name="Paddock L."/>
            <person name="Mostad J."/>
        </authorList>
    </citation>
    <scope>NUCLEOTIDE SEQUENCE [LARGE SCALE GENOMIC DNA]</scope>
    <source>
        <strain evidence="1 2">DFI.9.73</strain>
    </source>
</reference>
<gene>
    <name evidence="1" type="ORF">NE695_04850</name>
</gene>
<evidence type="ECO:0000313" key="2">
    <source>
        <dbReference type="Proteomes" id="UP001524473"/>
    </source>
</evidence>
<name>A0ABT1RX43_9FIRM</name>
<proteinExistence type="predicted"/>
<evidence type="ECO:0000313" key="1">
    <source>
        <dbReference type="EMBL" id="MCQ4839241.1"/>
    </source>
</evidence>
<sequence>MARNIEQIMELFQSGPEWGMSKLSPPDKASLLELQKTYPLPEDYVKIQSVTDGFVLFQAGDYRMNDLKFILKTRSWVPYNLGLMDSVVTVGYFMGYDIVINQRESRTASYLYAGDSGSDFIRIGTITDFFNGLIESKGELPFWESKGQELFDFSADNLPQNPGVLEVPARGRRIVSTRPYYPSPEEIHRNGLDRAVTVEYSNGTETIFFLRDGERID</sequence>